<dbReference type="InterPro" id="IPR052164">
    <property type="entry name" value="Anthracycline_SecMetBiosynth"/>
</dbReference>
<evidence type="ECO:0000313" key="4">
    <source>
        <dbReference type="Proteomes" id="UP000521748"/>
    </source>
</evidence>
<proteinExistence type="predicted"/>
<evidence type="ECO:0000259" key="2">
    <source>
        <dbReference type="PROSITE" id="PS51819"/>
    </source>
</evidence>
<dbReference type="InterPro" id="IPR004360">
    <property type="entry name" value="Glyas_Fos-R_dOase_dom"/>
</dbReference>
<evidence type="ECO:0000256" key="1">
    <source>
        <dbReference type="SAM" id="MobiDB-lite"/>
    </source>
</evidence>
<feature type="region of interest" description="Disordered" evidence="1">
    <location>
        <begin position="258"/>
        <end position="287"/>
    </location>
</feature>
<organism evidence="3 4">
    <name type="scientific">Psychromicrobium silvestre</name>
    <dbReference type="NCBI Taxonomy" id="1645614"/>
    <lineage>
        <taxon>Bacteria</taxon>
        <taxon>Bacillati</taxon>
        <taxon>Actinomycetota</taxon>
        <taxon>Actinomycetes</taxon>
        <taxon>Micrococcales</taxon>
        <taxon>Micrococcaceae</taxon>
        <taxon>Psychromicrobium</taxon>
    </lineage>
</organism>
<dbReference type="RefSeq" id="WP_179387714.1">
    <property type="nucleotide sequence ID" value="NZ_JACBYQ010000001.1"/>
</dbReference>
<sequence length="287" mass="30709">MPTRNEAWPEGTPNWIDLGVDDIEAAKTFYTELFGWEYETGGEESGGYVLAQKDGSSVAGFGPKQDSQQPTVWTTYFASDDVDATAAKVTAAGGQILAPVMDVMDSGRMTVAADSVGSVFGVWQAGNHKGVGRFNEDGTLCWNELHTRDYEQSRHFYATVFGFSYNDIGGEGFVYSTIKRASDGQDVGGVHHDTQLPEGAPNYWMTWFASNDVDASLAKAQELGSTVLMPAEDSPFGRMAVVQGAQGEVFGLISLPAEPAEPAEGEAATVETANEEVSTQRDSGEAS</sequence>
<dbReference type="AlphaFoldDB" id="A0A7Y9LQR9"/>
<gene>
    <name evidence="3" type="ORF">FHU41_000088</name>
</gene>
<feature type="compositionally biased region" description="Low complexity" evidence="1">
    <location>
        <begin position="258"/>
        <end position="277"/>
    </location>
</feature>
<keyword evidence="4" id="KW-1185">Reference proteome</keyword>
<dbReference type="PANTHER" id="PTHR33993">
    <property type="entry name" value="GLYOXALASE-RELATED"/>
    <property type="match status" value="1"/>
</dbReference>
<dbReference type="Gene3D" id="3.10.180.10">
    <property type="entry name" value="2,3-Dihydroxybiphenyl 1,2-Dioxygenase, domain 1"/>
    <property type="match status" value="2"/>
</dbReference>
<feature type="domain" description="VOC" evidence="2">
    <location>
        <begin position="139"/>
        <end position="255"/>
    </location>
</feature>
<accession>A0A7Y9LQR9</accession>
<dbReference type="SUPFAM" id="SSF54593">
    <property type="entry name" value="Glyoxalase/Bleomycin resistance protein/Dihydroxybiphenyl dioxygenase"/>
    <property type="match status" value="2"/>
</dbReference>
<dbReference type="PANTHER" id="PTHR33993:SF14">
    <property type="entry name" value="GB|AAF24581.1"/>
    <property type="match status" value="1"/>
</dbReference>
<feature type="domain" description="VOC" evidence="2">
    <location>
        <begin position="12"/>
        <end position="125"/>
    </location>
</feature>
<comment type="caution">
    <text evidence="3">The sequence shown here is derived from an EMBL/GenBank/DDBJ whole genome shotgun (WGS) entry which is preliminary data.</text>
</comment>
<dbReference type="EMBL" id="JACBYQ010000001">
    <property type="protein sequence ID" value="NYE93867.1"/>
    <property type="molecule type" value="Genomic_DNA"/>
</dbReference>
<evidence type="ECO:0000313" key="3">
    <source>
        <dbReference type="EMBL" id="NYE93867.1"/>
    </source>
</evidence>
<feature type="compositionally biased region" description="Basic and acidic residues" evidence="1">
    <location>
        <begin position="278"/>
        <end position="287"/>
    </location>
</feature>
<dbReference type="Pfam" id="PF00903">
    <property type="entry name" value="Glyoxalase"/>
    <property type="match status" value="2"/>
</dbReference>
<dbReference type="InterPro" id="IPR029068">
    <property type="entry name" value="Glyas_Bleomycin-R_OHBP_Dase"/>
</dbReference>
<protein>
    <recommendedName>
        <fullName evidence="2">VOC domain-containing protein</fullName>
    </recommendedName>
</protein>
<name>A0A7Y9LQR9_9MICC</name>
<dbReference type="Proteomes" id="UP000521748">
    <property type="component" value="Unassembled WGS sequence"/>
</dbReference>
<reference evidence="3 4" key="1">
    <citation type="submission" date="2020-07" db="EMBL/GenBank/DDBJ databases">
        <title>Sequencing the genomes of 1000 actinobacteria strains.</title>
        <authorList>
            <person name="Klenk H.-P."/>
        </authorList>
    </citation>
    <scope>NUCLEOTIDE SEQUENCE [LARGE SCALE GENOMIC DNA]</scope>
    <source>
        <strain evidence="3 4">DSM 102047</strain>
    </source>
</reference>
<dbReference type="CDD" id="cd07247">
    <property type="entry name" value="SgaA_N_like"/>
    <property type="match status" value="2"/>
</dbReference>
<dbReference type="PROSITE" id="PS51819">
    <property type="entry name" value="VOC"/>
    <property type="match status" value="2"/>
</dbReference>
<dbReference type="InterPro" id="IPR037523">
    <property type="entry name" value="VOC_core"/>
</dbReference>